<comment type="cofactor">
    <cofactor evidence="1 6 7">
        <name>pyridoxal 5'-phosphate</name>
        <dbReference type="ChEBI" id="CHEBI:597326"/>
    </cofactor>
</comment>
<organism evidence="8 9">
    <name type="scientific">Pedobacter ginsenosidimutans</name>
    <dbReference type="NCBI Taxonomy" id="687842"/>
    <lineage>
        <taxon>Bacteria</taxon>
        <taxon>Pseudomonadati</taxon>
        <taxon>Bacteroidota</taxon>
        <taxon>Sphingobacteriia</taxon>
        <taxon>Sphingobacteriales</taxon>
        <taxon>Sphingobacteriaceae</taxon>
        <taxon>Pedobacter</taxon>
    </lineage>
</organism>
<evidence type="ECO:0000313" key="8">
    <source>
        <dbReference type="EMBL" id="KRT15404.1"/>
    </source>
</evidence>
<evidence type="ECO:0000256" key="2">
    <source>
        <dbReference type="ARBA" id="ARBA00009533"/>
    </source>
</evidence>
<dbReference type="Gene3D" id="3.40.640.10">
    <property type="entry name" value="Type I PLP-dependent aspartate aminotransferase-like (Major domain)"/>
    <property type="match status" value="1"/>
</dbReference>
<evidence type="ECO:0000256" key="1">
    <source>
        <dbReference type="ARBA" id="ARBA00001933"/>
    </source>
</evidence>
<dbReference type="GO" id="GO:0019752">
    <property type="term" value="P:carboxylic acid metabolic process"/>
    <property type="evidence" value="ECO:0007669"/>
    <property type="project" value="InterPro"/>
</dbReference>
<protein>
    <submittedName>
        <fullName evidence="8">Cytochrome C biogenesis protein CcmH</fullName>
    </submittedName>
</protein>
<evidence type="ECO:0000256" key="5">
    <source>
        <dbReference type="ARBA" id="ARBA00023239"/>
    </source>
</evidence>
<reference evidence="8 9" key="1">
    <citation type="submission" date="2015-11" db="EMBL/GenBank/DDBJ databases">
        <title>Sequence of Pedobacter ginsenosidimutans.</title>
        <authorList>
            <person name="Carson E."/>
            <person name="Keyser V."/>
            <person name="Newman J."/>
            <person name="Miller J."/>
        </authorList>
    </citation>
    <scope>NUCLEOTIDE SEQUENCE [LARGE SCALE GENOMIC DNA]</scope>
    <source>
        <strain evidence="8 9">KACC 14530</strain>
    </source>
</reference>
<dbReference type="GO" id="GO:0030170">
    <property type="term" value="F:pyridoxal phosphate binding"/>
    <property type="evidence" value="ECO:0007669"/>
    <property type="project" value="InterPro"/>
</dbReference>
<name>A0A0T5VNF5_9SPHI</name>
<sequence>MFTSDLEKHELIDFLTESPTKEIFHHENEAEYLHAMGKVTQAVKKFLNNNQQPFSGVSPSKLKPLFGSIEFEKTHDNYDALLKEVEQLYTSHAVAFHHPAYIAHLNCPIVIPAVAAEVMISAINSSIDTWDQSAGGTLIEQKLIEWTCDQIGYSKKADGIFTSGGTQSNLMGLLLARDHYSTTALNHNIKVEGLPQEAARFRIFVSEKAHFSIQKNASLLGLGEKSVIKIKTDRSFRINTVLLEDAIKREIAQGNIPIAIVGTAGTTDFGNVDPLKELASISKKYNTWFHIDAAYGCGLLLTDKYRSLLNGIELAHSVTVDYHKSFFQPVSSSGFLVRDKNFFNLITHHADYLNPKDHDEDGLPNQVNKSIQTTRRFDALKLWFTLRMMGRNKLGGYFDTIIETAAKIADLLHFDSDFELMNESDISALVFRYRPKNVRLDVCAMNQYIKKAMFNQGKALVAGTKINHQFYLKFTLLNPLTTISDIENIIKIIKKHGNEYVRLNQASADFRRN</sequence>
<dbReference type="AlphaFoldDB" id="A0A0T5VNF5"/>
<dbReference type="InterPro" id="IPR015421">
    <property type="entry name" value="PyrdxlP-dep_Trfase_major"/>
</dbReference>
<dbReference type="InterPro" id="IPR010977">
    <property type="entry name" value="Aromatic_deC"/>
</dbReference>
<dbReference type="Proteomes" id="UP000051950">
    <property type="component" value="Unassembled WGS sequence"/>
</dbReference>
<dbReference type="InterPro" id="IPR002129">
    <property type="entry name" value="PyrdxlP-dep_de-COase"/>
</dbReference>
<evidence type="ECO:0000313" key="9">
    <source>
        <dbReference type="Proteomes" id="UP000051950"/>
    </source>
</evidence>
<dbReference type="OrthoDB" id="9803665at2"/>
<evidence type="ECO:0000256" key="4">
    <source>
        <dbReference type="ARBA" id="ARBA00022898"/>
    </source>
</evidence>
<dbReference type="Gene3D" id="1.20.1650.10">
    <property type="entry name" value="PLP-dependent transferases"/>
    <property type="match status" value="1"/>
</dbReference>
<dbReference type="InterPro" id="IPR015422">
    <property type="entry name" value="PyrdxlP-dep_Trfase_small"/>
</dbReference>
<comment type="similarity">
    <text evidence="2 7">Belongs to the group II decarboxylase family.</text>
</comment>
<keyword evidence="4 6" id="KW-0663">Pyridoxal phosphate</keyword>
<evidence type="ECO:0000256" key="7">
    <source>
        <dbReference type="RuleBase" id="RU000382"/>
    </source>
</evidence>
<gene>
    <name evidence="8" type="ORF">ASU31_13675</name>
</gene>
<dbReference type="GO" id="GO:0006520">
    <property type="term" value="P:amino acid metabolic process"/>
    <property type="evidence" value="ECO:0007669"/>
    <property type="project" value="InterPro"/>
</dbReference>
<keyword evidence="3" id="KW-0210">Decarboxylase</keyword>
<dbReference type="RefSeq" id="WP_057932860.1">
    <property type="nucleotide sequence ID" value="NZ_LMZQ01000009.1"/>
</dbReference>
<dbReference type="GO" id="GO:0005737">
    <property type="term" value="C:cytoplasm"/>
    <property type="evidence" value="ECO:0007669"/>
    <property type="project" value="TreeGrafter"/>
</dbReference>
<dbReference type="CDD" id="cd06450">
    <property type="entry name" value="DOPA_deC_like"/>
    <property type="match status" value="1"/>
</dbReference>
<keyword evidence="9" id="KW-1185">Reference proteome</keyword>
<dbReference type="PANTHER" id="PTHR45677:SF8">
    <property type="entry name" value="CYSTEINE SULFINIC ACID DECARBOXYLASE"/>
    <property type="match status" value="1"/>
</dbReference>
<dbReference type="GO" id="GO:0016831">
    <property type="term" value="F:carboxy-lyase activity"/>
    <property type="evidence" value="ECO:0007669"/>
    <property type="project" value="UniProtKB-KW"/>
</dbReference>
<dbReference type="EMBL" id="LMZQ01000009">
    <property type="protein sequence ID" value="KRT15404.1"/>
    <property type="molecule type" value="Genomic_DNA"/>
</dbReference>
<feature type="modified residue" description="N6-(pyridoxal phosphate)lysine" evidence="6">
    <location>
        <position position="324"/>
    </location>
</feature>
<comment type="caution">
    <text evidence="8">The sequence shown here is derived from an EMBL/GenBank/DDBJ whole genome shotgun (WGS) entry which is preliminary data.</text>
</comment>
<proteinExistence type="inferred from homology"/>
<keyword evidence="5 7" id="KW-0456">Lyase</keyword>
<evidence type="ECO:0000256" key="6">
    <source>
        <dbReference type="PIRSR" id="PIRSR602129-50"/>
    </source>
</evidence>
<dbReference type="PRINTS" id="PR00800">
    <property type="entry name" value="YHDCRBOXLASE"/>
</dbReference>
<dbReference type="PANTHER" id="PTHR45677">
    <property type="entry name" value="GLUTAMATE DECARBOXYLASE-RELATED"/>
    <property type="match status" value="1"/>
</dbReference>
<dbReference type="SUPFAM" id="SSF53383">
    <property type="entry name" value="PLP-dependent transferases"/>
    <property type="match status" value="1"/>
</dbReference>
<dbReference type="STRING" id="687842.ASU31_13675"/>
<evidence type="ECO:0000256" key="3">
    <source>
        <dbReference type="ARBA" id="ARBA00022793"/>
    </source>
</evidence>
<dbReference type="InterPro" id="IPR015424">
    <property type="entry name" value="PyrdxlP-dep_Trfase"/>
</dbReference>
<accession>A0A0T5VNF5</accession>
<dbReference type="Pfam" id="PF00282">
    <property type="entry name" value="Pyridoxal_deC"/>
    <property type="match status" value="1"/>
</dbReference>
<dbReference type="Gene3D" id="3.90.1150.10">
    <property type="entry name" value="Aspartate Aminotransferase, domain 1"/>
    <property type="match status" value="1"/>
</dbReference>